<keyword evidence="5" id="KW-1185">Reference proteome</keyword>
<gene>
    <name evidence="6" type="primary">LOC108624836</name>
</gene>
<feature type="region of interest" description="Disordered" evidence="4">
    <location>
        <begin position="65"/>
        <end position="99"/>
    </location>
</feature>
<dbReference type="KEGG" id="ccal:108624836"/>
<accession>A0AAJ7IXV0</accession>
<dbReference type="RefSeq" id="XP_017879886.1">
    <property type="nucleotide sequence ID" value="XM_018024397.2"/>
</dbReference>
<evidence type="ECO:0000256" key="2">
    <source>
        <dbReference type="ARBA" id="ARBA00006393"/>
    </source>
</evidence>
<feature type="region of interest" description="Disordered" evidence="4">
    <location>
        <begin position="1"/>
        <end position="44"/>
    </location>
</feature>
<dbReference type="GeneID" id="108624836"/>
<feature type="compositionally biased region" description="Polar residues" evidence="4">
    <location>
        <begin position="78"/>
        <end position="99"/>
    </location>
</feature>
<comment type="similarity">
    <text evidence="2">Belongs to the PKI family.</text>
</comment>
<evidence type="ECO:0000313" key="6">
    <source>
        <dbReference type="RefSeq" id="XP_017879886.1"/>
    </source>
</evidence>
<dbReference type="Proteomes" id="UP000694925">
    <property type="component" value="Unplaced"/>
</dbReference>
<organism evidence="5 6">
    <name type="scientific">Ceratina calcarata</name>
    <dbReference type="NCBI Taxonomy" id="156304"/>
    <lineage>
        <taxon>Eukaryota</taxon>
        <taxon>Metazoa</taxon>
        <taxon>Ecdysozoa</taxon>
        <taxon>Arthropoda</taxon>
        <taxon>Hexapoda</taxon>
        <taxon>Insecta</taxon>
        <taxon>Pterygota</taxon>
        <taxon>Neoptera</taxon>
        <taxon>Endopterygota</taxon>
        <taxon>Hymenoptera</taxon>
        <taxon>Apocrita</taxon>
        <taxon>Aculeata</taxon>
        <taxon>Apoidea</taxon>
        <taxon>Anthophila</taxon>
        <taxon>Apidae</taxon>
        <taxon>Ceratina</taxon>
        <taxon>Zadontomerus</taxon>
    </lineage>
</organism>
<evidence type="ECO:0000256" key="3">
    <source>
        <dbReference type="ARBA" id="ARBA00023013"/>
    </source>
</evidence>
<reference evidence="6" key="1">
    <citation type="submission" date="2025-08" db="UniProtKB">
        <authorList>
            <consortium name="RefSeq"/>
        </authorList>
    </citation>
    <scope>IDENTIFICATION</scope>
    <source>
        <tissue evidence="6">Whole body</tissue>
    </source>
</reference>
<evidence type="ECO:0000256" key="4">
    <source>
        <dbReference type="SAM" id="MobiDB-lite"/>
    </source>
</evidence>
<proteinExistence type="inferred from homology"/>
<dbReference type="AlphaFoldDB" id="A0AAJ7IXV0"/>
<dbReference type="InterPro" id="IPR004171">
    <property type="entry name" value="cAMP_dep_PKI"/>
</dbReference>
<feature type="compositionally biased region" description="Basic and acidic residues" evidence="4">
    <location>
        <begin position="32"/>
        <end position="44"/>
    </location>
</feature>
<comment type="function">
    <text evidence="1">Extremely potent competitive inhibitor of cAMP-dependent protein kinase activity, this protein interacts with the catalytic subunit of the enzyme after the cAMP-induced dissociation of its regulatory chains.</text>
</comment>
<dbReference type="Pfam" id="PF02827">
    <property type="entry name" value="PKI"/>
    <property type="match status" value="1"/>
</dbReference>
<keyword evidence="3" id="KW-0649">Protein kinase inhibitor</keyword>
<evidence type="ECO:0000256" key="1">
    <source>
        <dbReference type="ARBA" id="ARBA00002844"/>
    </source>
</evidence>
<sequence>MLREEIGNGPDTKAPGAAGDGSGAYSPGDYESDVRAKEFLSTERTGRRNALTDLLDHHHHVETGTLDLPNRFEKLTVETDQSNNSMQDQNSPSTSKQQG</sequence>
<name>A0AAJ7IXV0_9HYME</name>
<evidence type="ECO:0000313" key="5">
    <source>
        <dbReference type="Proteomes" id="UP000694925"/>
    </source>
</evidence>
<protein>
    <submittedName>
        <fullName evidence="6">Uncharacterized protein LOC108624836</fullName>
    </submittedName>
</protein>
<dbReference type="GO" id="GO:0004862">
    <property type="term" value="F:cAMP-dependent protein kinase inhibitor activity"/>
    <property type="evidence" value="ECO:0007669"/>
    <property type="project" value="InterPro"/>
</dbReference>